<dbReference type="Proteomes" id="UP001222027">
    <property type="component" value="Unassembled WGS sequence"/>
</dbReference>
<accession>A0AAV8R3A1</accession>
<gene>
    <name evidence="1" type="ORF">OPV22_019025</name>
</gene>
<dbReference type="EMBL" id="JAQQAF010000005">
    <property type="protein sequence ID" value="KAJ8486540.1"/>
    <property type="molecule type" value="Genomic_DNA"/>
</dbReference>
<evidence type="ECO:0000313" key="2">
    <source>
        <dbReference type="Proteomes" id="UP001222027"/>
    </source>
</evidence>
<keyword evidence="2" id="KW-1185">Reference proteome</keyword>
<comment type="caution">
    <text evidence="1">The sequence shown here is derived from an EMBL/GenBank/DDBJ whole genome shotgun (WGS) entry which is preliminary data.</text>
</comment>
<sequence length="145" mass="15903">MRRRLHRDGGTVVAEVLAGEEEGTVGEAKIVGREALLRGGGDDEDRARTETEDGRYPLMAIHGSDNVILGGVGSWTLDPFEPKEHLTLDQDLVNQQNVVDFVVTLRALTTPPPVASIRAQKEPRKGSIHRRMRHPKAVVEDVVAP</sequence>
<proteinExistence type="predicted"/>
<organism evidence="1 2">
    <name type="scientific">Ensete ventricosum</name>
    <name type="common">Abyssinian banana</name>
    <name type="synonym">Musa ensete</name>
    <dbReference type="NCBI Taxonomy" id="4639"/>
    <lineage>
        <taxon>Eukaryota</taxon>
        <taxon>Viridiplantae</taxon>
        <taxon>Streptophyta</taxon>
        <taxon>Embryophyta</taxon>
        <taxon>Tracheophyta</taxon>
        <taxon>Spermatophyta</taxon>
        <taxon>Magnoliopsida</taxon>
        <taxon>Liliopsida</taxon>
        <taxon>Zingiberales</taxon>
        <taxon>Musaceae</taxon>
        <taxon>Ensete</taxon>
    </lineage>
</organism>
<reference evidence="1 2" key="1">
    <citation type="submission" date="2022-12" db="EMBL/GenBank/DDBJ databases">
        <title>Chromosome-scale assembly of the Ensete ventricosum genome.</title>
        <authorList>
            <person name="Dussert Y."/>
            <person name="Stocks J."/>
            <person name="Wendawek A."/>
            <person name="Woldeyes F."/>
            <person name="Nichols R.A."/>
            <person name="Borrell J.S."/>
        </authorList>
    </citation>
    <scope>NUCLEOTIDE SEQUENCE [LARGE SCALE GENOMIC DNA]</scope>
    <source>
        <strain evidence="2">cv. Maze</strain>
        <tissue evidence="1">Seeds</tissue>
    </source>
</reference>
<evidence type="ECO:0000313" key="1">
    <source>
        <dbReference type="EMBL" id="KAJ8486540.1"/>
    </source>
</evidence>
<protein>
    <submittedName>
        <fullName evidence="1">Uncharacterized protein</fullName>
    </submittedName>
</protein>
<dbReference type="AlphaFoldDB" id="A0AAV8R3A1"/>
<name>A0AAV8R3A1_ENSVE</name>